<dbReference type="Proteomes" id="UP000292695">
    <property type="component" value="Unassembled WGS sequence"/>
</dbReference>
<dbReference type="GO" id="GO:0005267">
    <property type="term" value="F:potassium channel activity"/>
    <property type="evidence" value="ECO:0007669"/>
    <property type="project" value="UniProtKB-KW"/>
</dbReference>
<sequence length="214" mass="23580">MLAAVSTSRDPDRLVLFTDAVVAIAITLLVLPLVDLVPEVQADGGDAVSVITEHRQEIFTFLLSFVVIASFWLGHHRLFEHIRAYTPAMMRVNLLWLLTIVVLPFPTEIIGAFPSDRFTAGVYIGTILALSVCQSALTWMVHGHKELEKPANPVGKQELVSSLLLTGLTVIAYLLASLVPGVNFYAMLLLLLSPIFMRVWKGRSRTRTGAQQSD</sequence>
<evidence type="ECO:0000256" key="12">
    <source>
        <dbReference type="ARBA" id="ARBA00034430"/>
    </source>
</evidence>
<evidence type="ECO:0000256" key="8">
    <source>
        <dbReference type="ARBA" id="ARBA00022989"/>
    </source>
</evidence>
<keyword evidence="8 13" id="KW-1133">Transmembrane helix</keyword>
<feature type="transmembrane region" description="Helical" evidence="13">
    <location>
        <begin position="14"/>
        <end position="34"/>
    </location>
</feature>
<feature type="transmembrane region" description="Helical" evidence="13">
    <location>
        <begin position="54"/>
        <end position="73"/>
    </location>
</feature>
<name>A0A4R0IIW9_9ACTN</name>
<evidence type="ECO:0000256" key="10">
    <source>
        <dbReference type="ARBA" id="ARBA00023136"/>
    </source>
</evidence>
<accession>A0A4R0IIW9</accession>
<evidence type="ECO:0000256" key="11">
    <source>
        <dbReference type="ARBA" id="ARBA00023303"/>
    </source>
</evidence>
<keyword evidence="7" id="KW-0630">Potassium</keyword>
<keyword evidence="15" id="KW-1185">Reference proteome</keyword>
<evidence type="ECO:0000313" key="14">
    <source>
        <dbReference type="EMBL" id="TCC31166.1"/>
    </source>
</evidence>
<evidence type="ECO:0000256" key="2">
    <source>
        <dbReference type="ARBA" id="ARBA00006920"/>
    </source>
</evidence>
<dbReference type="AlphaFoldDB" id="A0A4R0IIW9"/>
<dbReference type="GO" id="GO:0016020">
    <property type="term" value="C:membrane"/>
    <property type="evidence" value="ECO:0007669"/>
    <property type="project" value="UniProtKB-SubCell"/>
</dbReference>
<evidence type="ECO:0000256" key="6">
    <source>
        <dbReference type="ARBA" id="ARBA00022826"/>
    </source>
</evidence>
<reference evidence="14 15" key="1">
    <citation type="submission" date="2019-02" db="EMBL/GenBank/DDBJ databases">
        <title>Kribbella capetownensis sp. nov. and Kribbella speibonae sp. nov., isolated from soil.</title>
        <authorList>
            <person name="Curtis S.M."/>
            <person name="Norton I."/>
            <person name="Everest G.J."/>
            <person name="Meyers P.R."/>
        </authorList>
    </citation>
    <scope>NUCLEOTIDE SEQUENCE [LARGE SCALE GENOMIC DNA]</scope>
    <source>
        <strain evidence="14 15">DSM 27082</strain>
    </source>
</reference>
<feature type="transmembrane region" description="Helical" evidence="13">
    <location>
        <begin position="120"/>
        <end position="139"/>
    </location>
</feature>
<evidence type="ECO:0000256" key="5">
    <source>
        <dbReference type="ARBA" id="ARBA00022692"/>
    </source>
</evidence>
<gene>
    <name evidence="14" type="ORF">E0H50_20940</name>
</gene>
<protein>
    <submittedName>
        <fullName evidence="14">DUF1211 domain-containing protein</fullName>
    </submittedName>
</protein>
<dbReference type="GO" id="GO:0015252">
    <property type="term" value="F:proton channel activity"/>
    <property type="evidence" value="ECO:0007669"/>
    <property type="project" value="InterPro"/>
</dbReference>
<dbReference type="Pfam" id="PF06736">
    <property type="entry name" value="TMEM175"/>
    <property type="match status" value="1"/>
</dbReference>
<dbReference type="PANTHER" id="PTHR31462">
    <property type="entry name" value="ENDOSOMAL/LYSOSOMAL POTASSIUM CHANNEL TMEM175"/>
    <property type="match status" value="1"/>
</dbReference>
<dbReference type="OrthoDB" id="7626281at2"/>
<proteinExistence type="inferred from homology"/>
<evidence type="ECO:0000256" key="7">
    <source>
        <dbReference type="ARBA" id="ARBA00022958"/>
    </source>
</evidence>
<evidence type="ECO:0000256" key="1">
    <source>
        <dbReference type="ARBA" id="ARBA00004141"/>
    </source>
</evidence>
<keyword evidence="4" id="KW-0633">Potassium transport</keyword>
<evidence type="ECO:0000256" key="3">
    <source>
        <dbReference type="ARBA" id="ARBA00022448"/>
    </source>
</evidence>
<comment type="subcellular location">
    <subcellularLocation>
        <location evidence="1">Membrane</location>
        <topology evidence="1">Multi-pass membrane protein</topology>
    </subcellularLocation>
</comment>
<dbReference type="PANTHER" id="PTHR31462:SF5">
    <property type="entry name" value="ENDOSOMAL_LYSOSOMAL PROTON CHANNEL TMEM175"/>
    <property type="match status" value="1"/>
</dbReference>
<comment type="caution">
    <text evidence="14">The sequence shown here is derived from an EMBL/GenBank/DDBJ whole genome shotgun (WGS) entry which is preliminary data.</text>
</comment>
<dbReference type="EMBL" id="SJKA01000007">
    <property type="protein sequence ID" value="TCC31166.1"/>
    <property type="molecule type" value="Genomic_DNA"/>
</dbReference>
<dbReference type="InterPro" id="IPR010617">
    <property type="entry name" value="TMEM175-like"/>
</dbReference>
<comment type="catalytic activity">
    <reaction evidence="12">
        <text>K(+)(in) = K(+)(out)</text>
        <dbReference type="Rhea" id="RHEA:29463"/>
        <dbReference type="ChEBI" id="CHEBI:29103"/>
    </reaction>
</comment>
<evidence type="ECO:0000256" key="9">
    <source>
        <dbReference type="ARBA" id="ARBA00023065"/>
    </source>
</evidence>
<keyword evidence="5 13" id="KW-0812">Transmembrane</keyword>
<organism evidence="14 15">
    <name type="scientific">Kribbella sindirgiensis</name>
    <dbReference type="NCBI Taxonomy" id="1124744"/>
    <lineage>
        <taxon>Bacteria</taxon>
        <taxon>Bacillati</taxon>
        <taxon>Actinomycetota</taxon>
        <taxon>Actinomycetes</taxon>
        <taxon>Propionibacteriales</taxon>
        <taxon>Kribbellaceae</taxon>
        <taxon>Kribbella</taxon>
    </lineage>
</organism>
<comment type="similarity">
    <text evidence="2">Belongs to the TMEM175 family.</text>
</comment>
<keyword evidence="10 13" id="KW-0472">Membrane</keyword>
<evidence type="ECO:0000256" key="13">
    <source>
        <dbReference type="SAM" id="Phobius"/>
    </source>
</evidence>
<feature type="transmembrane region" description="Helical" evidence="13">
    <location>
        <begin position="94"/>
        <end position="114"/>
    </location>
</feature>
<keyword evidence="6" id="KW-0631">Potassium channel</keyword>
<keyword evidence="11" id="KW-0407">Ion channel</keyword>
<evidence type="ECO:0000313" key="15">
    <source>
        <dbReference type="Proteomes" id="UP000292695"/>
    </source>
</evidence>
<keyword evidence="3" id="KW-0813">Transport</keyword>
<keyword evidence="9" id="KW-0406">Ion transport</keyword>
<evidence type="ECO:0000256" key="4">
    <source>
        <dbReference type="ARBA" id="ARBA00022538"/>
    </source>
</evidence>